<proteinExistence type="predicted"/>
<gene>
    <name evidence="3" type="ORF">BJ085DRAFT_29927</name>
</gene>
<organism evidence="3 4">
    <name type="scientific">Dimargaris cristalligena</name>
    <dbReference type="NCBI Taxonomy" id="215637"/>
    <lineage>
        <taxon>Eukaryota</taxon>
        <taxon>Fungi</taxon>
        <taxon>Fungi incertae sedis</taxon>
        <taxon>Zoopagomycota</taxon>
        <taxon>Kickxellomycotina</taxon>
        <taxon>Dimargaritomycetes</taxon>
        <taxon>Dimargaritales</taxon>
        <taxon>Dimargaritaceae</taxon>
        <taxon>Dimargaris</taxon>
    </lineage>
</organism>
<sequence>MKSSALVLGLVALSFVGAMDYAGNLRPASDLPPVPEPSRPAPSRPLFPRTPENVVEQQACDRHLQLWALIAPLETWDIYLRDVRSALGSMEEAIQRGHINAQNHLGPPSSNRQLVADYTAFMKDNAETGLFDYNNRQAIRLSSLVWVVFQAEFPLASRATGSMLADLIKWLASAHPSNLLPLLNWGSTARGELQTHTLRSYLNRDRRVFEDIFDQVITIGLWRLYMQAVPSLLPSNSPLTDPRPPEPVPSTSQSEPSSANPPPTDGQSEPGDVYWSEIMTYFRLVSEYATQASRHSSGKVYDTMGLVYKHSHFVAILAALAKRTDHLEALLPFFYFKDRWLTAQDPDLRDDLSGFLHNLDMAGFHAPAAFIRSQWPTLLQPPSLTPPPPPPEPFTLPDGRPLRNKWGMLPYFNSDYQWLDENGELFVTVPEAKLRHPQRVLWGAKNPPIQEWNVTPHDFRFSNFFFGQLEENKKKLQEMNPVTSTPRPRLLKKMSKTFLKMTGLG</sequence>
<dbReference type="EMBL" id="ML002667">
    <property type="protein sequence ID" value="RKP36362.1"/>
    <property type="molecule type" value="Genomic_DNA"/>
</dbReference>
<evidence type="ECO:0000313" key="4">
    <source>
        <dbReference type="Proteomes" id="UP000268162"/>
    </source>
</evidence>
<evidence type="ECO:0000256" key="1">
    <source>
        <dbReference type="SAM" id="MobiDB-lite"/>
    </source>
</evidence>
<dbReference type="AlphaFoldDB" id="A0A4P9ZUA1"/>
<feature type="region of interest" description="Disordered" evidence="1">
    <location>
        <begin position="28"/>
        <end position="49"/>
    </location>
</feature>
<keyword evidence="4" id="KW-1185">Reference proteome</keyword>
<feature type="region of interest" description="Disordered" evidence="1">
    <location>
        <begin position="235"/>
        <end position="270"/>
    </location>
</feature>
<feature type="compositionally biased region" description="Polar residues" evidence="1">
    <location>
        <begin position="249"/>
        <end position="258"/>
    </location>
</feature>
<name>A0A4P9ZUA1_9FUNG</name>
<evidence type="ECO:0000256" key="2">
    <source>
        <dbReference type="SAM" id="SignalP"/>
    </source>
</evidence>
<dbReference type="Proteomes" id="UP000268162">
    <property type="component" value="Unassembled WGS sequence"/>
</dbReference>
<protein>
    <submittedName>
        <fullName evidence="3">Uncharacterized protein</fullName>
    </submittedName>
</protein>
<feature type="chain" id="PRO_5020346502" evidence="2">
    <location>
        <begin position="19"/>
        <end position="505"/>
    </location>
</feature>
<keyword evidence="2" id="KW-0732">Signal</keyword>
<evidence type="ECO:0000313" key="3">
    <source>
        <dbReference type="EMBL" id="RKP36362.1"/>
    </source>
</evidence>
<reference evidence="4" key="1">
    <citation type="journal article" date="2018" name="Nat. Microbiol.">
        <title>Leveraging single-cell genomics to expand the fungal tree of life.</title>
        <authorList>
            <person name="Ahrendt S.R."/>
            <person name="Quandt C.A."/>
            <person name="Ciobanu D."/>
            <person name="Clum A."/>
            <person name="Salamov A."/>
            <person name="Andreopoulos B."/>
            <person name="Cheng J.F."/>
            <person name="Woyke T."/>
            <person name="Pelin A."/>
            <person name="Henrissat B."/>
            <person name="Reynolds N.K."/>
            <person name="Benny G.L."/>
            <person name="Smith M.E."/>
            <person name="James T.Y."/>
            <person name="Grigoriev I.V."/>
        </authorList>
    </citation>
    <scope>NUCLEOTIDE SEQUENCE [LARGE SCALE GENOMIC DNA]</scope>
    <source>
        <strain evidence="4">RSA 468</strain>
    </source>
</reference>
<accession>A0A4P9ZUA1</accession>
<feature type="signal peptide" evidence="2">
    <location>
        <begin position="1"/>
        <end position="18"/>
    </location>
</feature>
<feature type="compositionally biased region" description="Pro residues" evidence="1">
    <location>
        <begin position="30"/>
        <end position="45"/>
    </location>
</feature>